<dbReference type="Gene3D" id="3.40.50.150">
    <property type="entry name" value="Vaccinia Virus protein VP39"/>
    <property type="match status" value="1"/>
</dbReference>
<name>A0ABV9S8J2_9PSEU</name>
<dbReference type="EMBL" id="JBHSIS010000011">
    <property type="protein sequence ID" value="MFC4856781.1"/>
    <property type="molecule type" value="Genomic_DNA"/>
</dbReference>
<comment type="caution">
    <text evidence="2">The sequence shown here is derived from an EMBL/GenBank/DDBJ whole genome shotgun (WGS) entry which is preliminary data.</text>
</comment>
<feature type="domain" description="Methyltransferase type 11" evidence="1">
    <location>
        <begin position="50"/>
        <end position="155"/>
    </location>
</feature>
<protein>
    <submittedName>
        <fullName evidence="2">Class I SAM-dependent methyltransferase</fullName>
        <ecNumber evidence="2">2.1.1.-</ecNumber>
    </submittedName>
</protein>
<sequence>MAHKHTHDNIDWPARLSSLRRADELDAPFSRGVADRLVDLLDATAEPVVVDIGSGGGGMSAAFAQALAARGGGRVVLSDAVDELLDPATALVRDVAEGTAVEVEAVQADAAGGQLADRLPPADLVWASRVVHHLPDQQAAVDELARVLAPGGWLALSEGGLATRCLPWDLGVGEPGLGDRLTAARGDWFVRMRAEIPGVRSLPVGWNKALEAAGLTGVFSFSYLIDHPAPASEAVRLSVVDWIAWMSDVGEDQLSDTDRQTVARLLDPGDEAYAGARDDVFVLGASTVYLGRKPF</sequence>
<keyword evidence="2" id="KW-0489">Methyltransferase</keyword>
<dbReference type="GO" id="GO:0032259">
    <property type="term" value="P:methylation"/>
    <property type="evidence" value="ECO:0007669"/>
    <property type="project" value="UniProtKB-KW"/>
</dbReference>
<dbReference type="PANTHER" id="PTHR43591:SF24">
    <property type="entry name" value="2-METHOXY-6-POLYPRENYL-1,4-BENZOQUINOL METHYLASE, MITOCHONDRIAL"/>
    <property type="match status" value="1"/>
</dbReference>
<keyword evidence="3" id="KW-1185">Reference proteome</keyword>
<reference evidence="3" key="1">
    <citation type="journal article" date="2019" name="Int. J. Syst. Evol. Microbiol.">
        <title>The Global Catalogue of Microorganisms (GCM) 10K type strain sequencing project: providing services to taxonomists for standard genome sequencing and annotation.</title>
        <authorList>
            <consortium name="The Broad Institute Genomics Platform"/>
            <consortium name="The Broad Institute Genome Sequencing Center for Infectious Disease"/>
            <person name="Wu L."/>
            <person name="Ma J."/>
        </authorList>
    </citation>
    <scope>NUCLEOTIDE SEQUENCE [LARGE SCALE GENOMIC DNA]</scope>
    <source>
        <strain evidence="3">ZS-22-S1</strain>
    </source>
</reference>
<dbReference type="Proteomes" id="UP001595859">
    <property type="component" value="Unassembled WGS sequence"/>
</dbReference>
<dbReference type="CDD" id="cd02440">
    <property type="entry name" value="AdoMet_MTases"/>
    <property type="match status" value="1"/>
</dbReference>
<gene>
    <name evidence="2" type="ORF">ACFPCV_25015</name>
</gene>
<dbReference type="SUPFAM" id="SSF53335">
    <property type="entry name" value="S-adenosyl-L-methionine-dependent methyltransferases"/>
    <property type="match status" value="1"/>
</dbReference>
<dbReference type="Pfam" id="PF08241">
    <property type="entry name" value="Methyltransf_11"/>
    <property type="match status" value="1"/>
</dbReference>
<dbReference type="InterPro" id="IPR029063">
    <property type="entry name" value="SAM-dependent_MTases_sf"/>
</dbReference>
<dbReference type="PANTHER" id="PTHR43591">
    <property type="entry name" value="METHYLTRANSFERASE"/>
    <property type="match status" value="1"/>
</dbReference>
<dbReference type="RefSeq" id="WP_378058771.1">
    <property type="nucleotide sequence ID" value="NZ_JBHSIS010000011.1"/>
</dbReference>
<organism evidence="2 3">
    <name type="scientific">Actinophytocola glycyrrhizae</name>
    <dbReference type="NCBI Taxonomy" id="2044873"/>
    <lineage>
        <taxon>Bacteria</taxon>
        <taxon>Bacillati</taxon>
        <taxon>Actinomycetota</taxon>
        <taxon>Actinomycetes</taxon>
        <taxon>Pseudonocardiales</taxon>
        <taxon>Pseudonocardiaceae</taxon>
    </lineage>
</organism>
<evidence type="ECO:0000259" key="1">
    <source>
        <dbReference type="Pfam" id="PF08241"/>
    </source>
</evidence>
<dbReference type="EC" id="2.1.1.-" evidence="2"/>
<evidence type="ECO:0000313" key="3">
    <source>
        <dbReference type="Proteomes" id="UP001595859"/>
    </source>
</evidence>
<dbReference type="InterPro" id="IPR013216">
    <property type="entry name" value="Methyltransf_11"/>
</dbReference>
<evidence type="ECO:0000313" key="2">
    <source>
        <dbReference type="EMBL" id="MFC4856781.1"/>
    </source>
</evidence>
<keyword evidence="2" id="KW-0808">Transferase</keyword>
<proteinExistence type="predicted"/>
<dbReference type="GO" id="GO:0008168">
    <property type="term" value="F:methyltransferase activity"/>
    <property type="evidence" value="ECO:0007669"/>
    <property type="project" value="UniProtKB-KW"/>
</dbReference>
<accession>A0ABV9S8J2</accession>